<dbReference type="AlphaFoldDB" id="A0AAW0E423"/>
<gene>
    <name evidence="2" type="ORF">VNI00_001976</name>
</gene>
<accession>A0AAW0E423</accession>
<evidence type="ECO:0000313" key="3">
    <source>
        <dbReference type="Proteomes" id="UP001383192"/>
    </source>
</evidence>
<dbReference type="EMBL" id="JAYKXP010000005">
    <property type="protein sequence ID" value="KAK7058345.1"/>
    <property type="molecule type" value="Genomic_DNA"/>
</dbReference>
<dbReference type="Pfam" id="PF12937">
    <property type="entry name" value="F-box-like"/>
    <property type="match status" value="1"/>
</dbReference>
<dbReference type="InterPro" id="IPR001810">
    <property type="entry name" value="F-box_dom"/>
</dbReference>
<reference evidence="2 3" key="1">
    <citation type="submission" date="2024-01" db="EMBL/GenBank/DDBJ databases">
        <title>A draft genome for a cacao thread blight-causing isolate of Paramarasmius palmivorus.</title>
        <authorList>
            <person name="Baruah I.K."/>
            <person name="Bukari Y."/>
            <person name="Amoako-Attah I."/>
            <person name="Meinhardt L.W."/>
            <person name="Bailey B.A."/>
            <person name="Cohen S.P."/>
        </authorList>
    </citation>
    <scope>NUCLEOTIDE SEQUENCE [LARGE SCALE GENOMIC DNA]</scope>
    <source>
        <strain evidence="2 3">GH-12</strain>
    </source>
</reference>
<name>A0AAW0E423_9AGAR</name>
<keyword evidence="3" id="KW-1185">Reference proteome</keyword>
<dbReference type="InterPro" id="IPR036047">
    <property type="entry name" value="F-box-like_dom_sf"/>
</dbReference>
<dbReference type="Gene3D" id="1.20.1280.50">
    <property type="match status" value="1"/>
</dbReference>
<dbReference type="Proteomes" id="UP001383192">
    <property type="component" value="Unassembled WGS sequence"/>
</dbReference>
<sequence length="454" mass="51768">MEPPGSTSSKPSLQDIPPELSARILSFCEARDLARFSLTCRLARDLIYGTEDQYLWREVFLNTFDDPRQALRICATDEESSSAVCVNWRLELQKRTEAQLTAFRTDDPVEILQERRRALETFVTVALEATPARGQTPFESCPPSLNVVWLDRVLRESRMLDTQPLRKEAGLYARLRAYVALTYDDGELDEDKEEVLRERRTKSRTYVYDLRNYHMENNWAPFMVDGSANWEHVEHLINVILMNLKELPDMWRRRPPLGLEATRAFTAPALRAGEDWAGVEGTWRRYVCFMDYRDLFAFNFSNVANGPRSPSFFDDPRFREATRLIEVKLNLIPKDKLRHLKANPEPKTYNALYPTLYFAGISRGAAGNESSIEGSVRIGADGTVRWQFLDVVQATLYDGASQWTSQGVQIGGIGSSSGIVGNWTTSLHDQGDPVGPFWLWKVAEHNAPNLADFT</sequence>
<evidence type="ECO:0000259" key="1">
    <source>
        <dbReference type="PROSITE" id="PS50181"/>
    </source>
</evidence>
<comment type="caution">
    <text evidence="2">The sequence shown here is derived from an EMBL/GenBank/DDBJ whole genome shotgun (WGS) entry which is preliminary data.</text>
</comment>
<feature type="domain" description="F-box" evidence="1">
    <location>
        <begin position="10"/>
        <end position="59"/>
    </location>
</feature>
<proteinExistence type="predicted"/>
<organism evidence="2 3">
    <name type="scientific">Paramarasmius palmivorus</name>
    <dbReference type="NCBI Taxonomy" id="297713"/>
    <lineage>
        <taxon>Eukaryota</taxon>
        <taxon>Fungi</taxon>
        <taxon>Dikarya</taxon>
        <taxon>Basidiomycota</taxon>
        <taxon>Agaricomycotina</taxon>
        <taxon>Agaricomycetes</taxon>
        <taxon>Agaricomycetidae</taxon>
        <taxon>Agaricales</taxon>
        <taxon>Marasmiineae</taxon>
        <taxon>Marasmiaceae</taxon>
        <taxon>Paramarasmius</taxon>
    </lineage>
</organism>
<dbReference type="PROSITE" id="PS50181">
    <property type="entry name" value="FBOX"/>
    <property type="match status" value="1"/>
</dbReference>
<protein>
    <recommendedName>
        <fullName evidence="1">F-box domain-containing protein</fullName>
    </recommendedName>
</protein>
<evidence type="ECO:0000313" key="2">
    <source>
        <dbReference type="EMBL" id="KAK7058345.1"/>
    </source>
</evidence>
<dbReference type="SUPFAM" id="SSF81383">
    <property type="entry name" value="F-box domain"/>
    <property type="match status" value="1"/>
</dbReference>